<dbReference type="InterPro" id="IPR012334">
    <property type="entry name" value="Pectin_lyas_fold"/>
</dbReference>
<dbReference type="SUPFAM" id="SSF51126">
    <property type="entry name" value="Pectin lyase-like"/>
    <property type="match status" value="1"/>
</dbReference>
<name>A0A165ZTL3_METOA</name>
<accession>A0A165ZTL3</accession>
<evidence type="ECO:0000313" key="2">
    <source>
        <dbReference type="Proteomes" id="UP000077428"/>
    </source>
</evidence>
<dbReference type="Gene3D" id="2.160.20.10">
    <property type="entry name" value="Single-stranded right-handed beta-helix, Pectin lyase-like"/>
    <property type="match status" value="1"/>
</dbReference>
<comment type="caution">
    <text evidence="1">The sequence shown here is derived from an EMBL/GenBank/DDBJ whole genome shotgun (WGS) entry which is preliminary data.</text>
</comment>
<gene>
    <name evidence="1" type="ORF">MBORA_16490</name>
</gene>
<reference evidence="2" key="1">
    <citation type="journal article" date="2016" name="Genome Announc.">
        <title>Draft Genome Sequences of Methanobrevibacter curvatus DSM11111, Methanobrevibacter cuticularis DSM11139, Methanobrevibacter filiformis DSM11501, and Methanobrevibacter oralis DSM7256.</title>
        <authorList>
            <person name="Poehlein A."/>
            <person name="Seedorf H."/>
        </authorList>
    </citation>
    <scope>NUCLEOTIDE SEQUENCE [LARGE SCALE GENOMIC DNA]</scope>
    <source>
        <strain evidence="2">DSM 7256 / JCM 30027 / ZR</strain>
    </source>
</reference>
<dbReference type="OrthoDB" id="78475at2157"/>
<dbReference type="RefSeq" id="WP_063720526.1">
    <property type="nucleotide sequence ID" value="NZ_LT985124.1"/>
</dbReference>
<sequence>MIKKLNKIILVFLFLMVLSISVVSAADNMTSEIVSADENSVLAVEEVDDTIGVDSNEEILRNTKPGTFKDLQKLINNAKPGDTITLNKDYAYKKGDSEILINKALTINGKNHKIDGKSSTRIFTITGSNVKLNEIKFINANPYDPYYGDGWESDTSQGGAILWIGHNGYVNKCKFTNNHACYGSAVYWKGNNGTLSNNIFERNFDSETIMWKGNNGKLSGNTFIGNHARHNLISIEDCYCEIEFNTFLNNFGMSYIIASNLINCVKIENCIFFDNNNFDLIDREAFIIDDDNVNKSIFYIFRDISNPNVKVSKLIYSYENYDVDYYYENGTKIASGKLNEGIVLKNLAFGNHMIIMKYTNSKGKVITHYLDISTKGTYLKAKNILMFQNDGTQYILRLVYHRGTPLINKHVGISIFKDGEFNAYYYKTTDANGYIKLPIKQKAGNYDIFASCLEETSEEGFFMPILIKTTLKILKSPITQNKDLKAFYLGGTFKVRIIKINGESVGAGKTVKFTIAGKTYTKKTSKNGWVYLKIKQKPKTYTITTQYGKFKVKNTIIVKPLLIAKNIVKKKTKTIKFKVKLVNSKGKPQAKKKITFKFKGKKYKKLTNKKGIATLKIKRLKIGKYRIYTAYGVSKIKNTIKIKR</sequence>
<proteinExistence type="predicted"/>
<evidence type="ECO:0000313" key="1">
    <source>
        <dbReference type="EMBL" id="KZX11142.1"/>
    </source>
</evidence>
<protein>
    <submittedName>
        <fullName evidence="1">Bacterial Ig-like domain protein</fullName>
    </submittedName>
</protein>
<dbReference type="EMBL" id="LWMU01000095">
    <property type="protein sequence ID" value="KZX11142.1"/>
    <property type="molecule type" value="Genomic_DNA"/>
</dbReference>
<dbReference type="InterPro" id="IPR011050">
    <property type="entry name" value="Pectin_lyase_fold/virulence"/>
</dbReference>
<dbReference type="AlphaFoldDB" id="A0A165ZTL3"/>
<organism evidence="1 2">
    <name type="scientific">Methanobrevibacter oralis</name>
    <dbReference type="NCBI Taxonomy" id="66851"/>
    <lineage>
        <taxon>Archaea</taxon>
        <taxon>Methanobacteriati</taxon>
        <taxon>Methanobacteriota</taxon>
        <taxon>Methanomada group</taxon>
        <taxon>Methanobacteria</taxon>
        <taxon>Methanobacteriales</taxon>
        <taxon>Methanobacteriaceae</taxon>
        <taxon>Methanobrevibacter</taxon>
    </lineage>
</organism>
<keyword evidence="2" id="KW-1185">Reference proteome</keyword>
<dbReference type="PATRIC" id="fig|66851.6.peg.1795"/>
<dbReference type="Proteomes" id="UP000077428">
    <property type="component" value="Unassembled WGS sequence"/>
</dbReference>